<organism evidence="8 9">
    <name type="scientific">Basidiobolus ranarum</name>
    <dbReference type="NCBI Taxonomy" id="34480"/>
    <lineage>
        <taxon>Eukaryota</taxon>
        <taxon>Fungi</taxon>
        <taxon>Fungi incertae sedis</taxon>
        <taxon>Zoopagomycota</taxon>
        <taxon>Entomophthoromycotina</taxon>
        <taxon>Basidiobolomycetes</taxon>
        <taxon>Basidiobolales</taxon>
        <taxon>Basidiobolaceae</taxon>
        <taxon>Basidiobolus</taxon>
    </lineage>
</organism>
<evidence type="ECO:0000256" key="1">
    <source>
        <dbReference type="ARBA" id="ARBA00005176"/>
    </source>
</evidence>
<comment type="catalytic activity">
    <reaction evidence="6">
        <text>succinate semialdehyde + NAD(+) + H2O = succinate + NADH + 2 H(+)</text>
        <dbReference type="Rhea" id="RHEA:13217"/>
        <dbReference type="ChEBI" id="CHEBI:15377"/>
        <dbReference type="ChEBI" id="CHEBI:15378"/>
        <dbReference type="ChEBI" id="CHEBI:30031"/>
        <dbReference type="ChEBI" id="CHEBI:57540"/>
        <dbReference type="ChEBI" id="CHEBI:57706"/>
        <dbReference type="ChEBI" id="CHEBI:57945"/>
        <dbReference type="EC" id="1.2.1.16"/>
    </reaction>
</comment>
<dbReference type="InterPro" id="IPR016160">
    <property type="entry name" value="Ald_DH_CS_CYS"/>
</dbReference>
<dbReference type="InterPro" id="IPR016163">
    <property type="entry name" value="Ald_DH_C"/>
</dbReference>
<evidence type="ECO:0000256" key="6">
    <source>
        <dbReference type="RuleBase" id="RU365091"/>
    </source>
</evidence>
<dbReference type="Pfam" id="PF00171">
    <property type="entry name" value="Aldedh"/>
    <property type="match status" value="1"/>
</dbReference>
<dbReference type="PANTHER" id="PTHR43353:SF5">
    <property type="entry name" value="SUCCINATE-SEMIALDEHYDE DEHYDROGENASE, MITOCHONDRIAL"/>
    <property type="match status" value="1"/>
</dbReference>
<dbReference type="Proteomes" id="UP001479436">
    <property type="component" value="Unassembled WGS sequence"/>
</dbReference>
<comment type="caution">
    <text evidence="8">The sequence shown here is derived from an EMBL/GenBank/DDBJ whole genome shotgun (WGS) entry which is preliminary data.</text>
</comment>
<name>A0ABR2VXC5_9FUNG</name>
<evidence type="ECO:0000256" key="5">
    <source>
        <dbReference type="RuleBase" id="RU003345"/>
    </source>
</evidence>
<evidence type="ECO:0000256" key="2">
    <source>
        <dbReference type="ARBA" id="ARBA00009986"/>
    </source>
</evidence>
<dbReference type="CDD" id="cd07103">
    <property type="entry name" value="ALDH_F5_SSADH_GabD"/>
    <property type="match status" value="1"/>
</dbReference>
<dbReference type="InterPro" id="IPR016161">
    <property type="entry name" value="Ald_DH/histidinol_DH"/>
</dbReference>
<dbReference type="EMBL" id="JASJQH010007437">
    <property type="protein sequence ID" value="KAK9709064.1"/>
    <property type="molecule type" value="Genomic_DNA"/>
</dbReference>
<dbReference type="InterPro" id="IPR029510">
    <property type="entry name" value="Ald_DH_CS_GLU"/>
</dbReference>
<dbReference type="EC" id="1.2.1.16" evidence="6"/>
<evidence type="ECO:0000256" key="4">
    <source>
        <dbReference type="PROSITE-ProRule" id="PRU10007"/>
    </source>
</evidence>
<proteinExistence type="inferred from homology"/>
<gene>
    <name evidence="8" type="ORF">K7432_009279</name>
</gene>
<dbReference type="NCBIfam" id="TIGR01780">
    <property type="entry name" value="SSADH"/>
    <property type="match status" value="1"/>
</dbReference>
<dbReference type="Gene3D" id="3.40.605.10">
    <property type="entry name" value="Aldehyde Dehydrogenase, Chain A, domain 1"/>
    <property type="match status" value="1"/>
</dbReference>
<dbReference type="PROSITE" id="PS00687">
    <property type="entry name" value="ALDEHYDE_DEHYDR_GLU"/>
    <property type="match status" value="1"/>
</dbReference>
<dbReference type="Gene3D" id="3.40.309.10">
    <property type="entry name" value="Aldehyde Dehydrogenase, Chain A, domain 2"/>
    <property type="match status" value="1"/>
</dbReference>
<comment type="pathway">
    <text evidence="1 6">Amino-acid degradation; 4-aminobutanoate degradation.</text>
</comment>
<evidence type="ECO:0000256" key="3">
    <source>
        <dbReference type="ARBA" id="ARBA00023002"/>
    </source>
</evidence>
<dbReference type="PROSITE" id="PS00070">
    <property type="entry name" value="ALDEHYDE_DEHYDR_CYS"/>
    <property type="match status" value="1"/>
</dbReference>
<evidence type="ECO:0000313" key="9">
    <source>
        <dbReference type="Proteomes" id="UP001479436"/>
    </source>
</evidence>
<protein>
    <recommendedName>
        <fullName evidence="6">Succinate-semialdehyde dehydrogenase</fullName>
        <ecNumber evidence="6">1.2.1.16</ecNumber>
    </recommendedName>
</protein>
<evidence type="ECO:0000259" key="7">
    <source>
        <dbReference type="Pfam" id="PF00171"/>
    </source>
</evidence>
<dbReference type="InterPro" id="IPR015590">
    <property type="entry name" value="Aldehyde_DH_dom"/>
</dbReference>
<dbReference type="InterPro" id="IPR010102">
    <property type="entry name" value="Succ_semiAld_DH"/>
</dbReference>
<comment type="catalytic activity">
    <reaction evidence="6">
        <text>succinate semialdehyde + NADP(+) + H2O = succinate + NADPH + 2 H(+)</text>
        <dbReference type="Rhea" id="RHEA:13213"/>
        <dbReference type="ChEBI" id="CHEBI:15377"/>
        <dbReference type="ChEBI" id="CHEBI:15378"/>
        <dbReference type="ChEBI" id="CHEBI:30031"/>
        <dbReference type="ChEBI" id="CHEBI:57706"/>
        <dbReference type="ChEBI" id="CHEBI:57783"/>
        <dbReference type="ChEBI" id="CHEBI:58349"/>
        <dbReference type="EC" id="1.2.1.16"/>
    </reaction>
</comment>
<dbReference type="PANTHER" id="PTHR43353">
    <property type="entry name" value="SUCCINATE-SEMIALDEHYDE DEHYDROGENASE, MITOCHONDRIAL"/>
    <property type="match status" value="1"/>
</dbReference>
<feature type="domain" description="Aldehyde dehydrogenase" evidence="7">
    <location>
        <begin position="49"/>
        <end position="508"/>
    </location>
</feature>
<comment type="similarity">
    <text evidence="2 5">Belongs to the aldehyde dehydrogenase family.</text>
</comment>
<sequence length="512" mass="55676">MFASLRIETTSFSKRILSNRYYFRSMTTMTPQLKGTSLFKEAAFVNGKFVSAASNERFSVKDPATGEIIGEVPEMGVEDCKNAIDVATASLKTWKKTTSKTRADLLEKWYNLMMENKETLAQILTAENGKNMTESRGEIVYGASFIKWFAEEARRAYGDIIPSPAEDRRLLVIQQPVGVVGIVTPWNFPNAMITRKLGAALAAGCTAVVKPAPETPFSALALCELANQAGIPEGVINMITGQKHTKDIGKEMATSEKVHKLSFTGSTAVGKILMEQGASTIKKLSLELGGNAPFIVFDDADIDAAVEGAIGSKFRNTGQTCVCSNRLLIQSGVYDEFAKKLVERVKKFKVGHGFEDGVTHGPLISEAAVEKVKRHVDDAVSKGATVAQGGKHIKGNFYEPTVLLNMDTSMIISSEETFGPVAALYKFEKEEEAVELANDTPFGLAGYFYSKDMGRIWRVAEAMEVGMVGVNCGSVSFEAAPFGGIKQSGLGREGSKYGLEEYLERKFICMAI</sequence>
<feature type="active site" evidence="4">
    <location>
        <position position="287"/>
    </location>
</feature>
<dbReference type="InterPro" id="IPR016162">
    <property type="entry name" value="Ald_DH_N"/>
</dbReference>
<dbReference type="SUPFAM" id="SSF53720">
    <property type="entry name" value="ALDH-like"/>
    <property type="match status" value="1"/>
</dbReference>
<accession>A0ABR2VXC5</accession>
<reference evidence="8 9" key="1">
    <citation type="submission" date="2023-04" db="EMBL/GenBank/DDBJ databases">
        <title>Genome of Basidiobolus ranarum AG-B5.</title>
        <authorList>
            <person name="Stajich J.E."/>
            <person name="Carter-House D."/>
            <person name="Gryganskyi A."/>
        </authorList>
    </citation>
    <scope>NUCLEOTIDE SEQUENCE [LARGE SCALE GENOMIC DNA]</scope>
    <source>
        <strain evidence="8 9">AG-B5</strain>
    </source>
</reference>
<evidence type="ECO:0000313" key="8">
    <source>
        <dbReference type="EMBL" id="KAK9709064.1"/>
    </source>
</evidence>
<keyword evidence="9" id="KW-1185">Reference proteome</keyword>
<keyword evidence="3 5" id="KW-0560">Oxidoreductase</keyword>
<dbReference type="InterPro" id="IPR050740">
    <property type="entry name" value="Aldehyde_DH_Superfamily"/>
</dbReference>